<evidence type="ECO:0000313" key="3">
    <source>
        <dbReference type="Proteomes" id="UP000289340"/>
    </source>
</evidence>
<proteinExistence type="predicted"/>
<accession>A0A445GQQ1</accession>
<keyword evidence="3" id="KW-1185">Reference proteome</keyword>
<dbReference type="AlphaFoldDB" id="A0A445GQQ1"/>
<protein>
    <submittedName>
        <fullName evidence="2">Uncharacterized protein</fullName>
    </submittedName>
</protein>
<gene>
    <name evidence="2" type="ORF">D0Y65_040252</name>
</gene>
<name>A0A445GQQ1_GLYSO</name>
<reference evidence="2 3" key="1">
    <citation type="submission" date="2018-09" db="EMBL/GenBank/DDBJ databases">
        <title>A high-quality reference genome of wild soybean provides a powerful tool to mine soybean genomes.</title>
        <authorList>
            <person name="Xie M."/>
            <person name="Chung C.Y.L."/>
            <person name="Li M.-W."/>
            <person name="Wong F.-L."/>
            <person name="Chan T.-F."/>
            <person name="Lam H.-M."/>
        </authorList>
    </citation>
    <scope>NUCLEOTIDE SEQUENCE [LARGE SCALE GENOMIC DNA]</scope>
    <source>
        <strain evidence="3">cv. W05</strain>
        <tissue evidence="2">Hypocotyl of etiolated seedlings</tissue>
    </source>
</reference>
<dbReference type="Proteomes" id="UP000289340">
    <property type="component" value="Chromosome 15"/>
</dbReference>
<organism evidence="2 3">
    <name type="scientific">Glycine soja</name>
    <name type="common">Wild soybean</name>
    <dbReference type="NCBI Taxonomy" id="3848"/>
    <lineage>
        <taxon>Eukaryota</taxon>
        <taxon>Viridiplantae</taxon>
        <taxon>Streptophyta</taxon>
        <taxon>Embryophyta</taxon>
        <taxon>Tracheophyta</taxon>
        <taxon>Spermatophyta</taxon>
        <taxon>Magnoliopsida</taxon>
        <taxon>eudicotyledons</taxon>
        <taxon>Gunneridae</taxon>
        <taxon>Pentapetalae</taxon>
        <taxon>rosids</taxon>
        <taxon>fabids</taxon>
        <taxon>Fabales</taxon>
        <taxon>Fabaceae</taxon>
        <taxon>Papilionoideae</taxon>
        <taxon>50 kb inversion clade</taxon>
        <taxon>NPAAA clade</taxon>
        <taxon>indigoferoid/millettioid clade</taxon>
        <taxon>Phaseoleae</taxon>
        <taxon>Glycine</taxon>
        <taxon>Glycine subgen. Soja</taxon>
    </lineage>
</organism>
<sequence length="63" mass="7171">MQEGQKPKDPTHTMQWLLFVRSHIGQNLLNHFALSSPFPFNNTDARFASPTNRPPHPSSSCPR</sequence>
<feature type="region of interest" description="Disordered" evidence="1">
    <location>
        <begin position="42"/>
        <end position="63"/>
    </location>
</feature>
<evidence type="ECO:0000313" key="2">
    <source>
        <dbReference type="EMBL" id="RZB63576.1"/>
    </source>
</evidence>
<comment type="caution">
    <text evidence="2">The sequence shown here is derived from an EMBL/GenBank/DDBJ whole genome shotgun (WGS) entry which is preliminary data.</text>
</comment>
<evidence type="ECO:0000256" key="1">
    <source>
        <dbReference type="SAM" id="MobiDB-lite"/>
    </source>
</evidence>
<dbReference type="EMBL" id="QZWG01000015">
    <property type="protein sequence ID" value="RZB63576.1"/>
    <property type="molecule type" value="Genomic_DNA"/>
</dbReference>